<dbReference type="SUPFAM" id="SSF51735">
    <property type="entry name" value="NAD(P)-binding Rossmann-fold domains"/>
    <property type="match status" value="1"/>
</dbReference>
<evidence type="ECO:0000256" key="1">
    <source>
        <dbReference type="ARBA" id="ARBA00001947"/>
    </source>
</evidence>
<accession>A0A319EM24</accession>
<dbReference type="EMBL" id="KZ826365">
    <property type="protein sequence ID" value="PYI04784.1"/>
    <property type="molecule type" value="Genomic_DNA"/>
</dbReference>
<keyword evidence="5" id="KW-0560">Oxidoreductase</keyword>
<dbReference type="SUPFAM" id="SSF50129">
    <property type="entry name" value="GroES-like"/>
    <property type="match status" value="1"/>
</dbReference>
<evidence type="ECO:0000256" key="4">
    <source>
        <dbReference type="ARBA" id="ARBA00022833"/>
    </source>
</evidence>
<dbReference type="InterPro" id="IPR036291">
    <property type="entry name" value="NAD(P)-bd_dom_sf"/>
</dbReference>
<dbReference type="InterPro" id="IPR013154">
    <property type="entry name" value="ADH-like_N"/>
</dbReference>
<evidence type="ECO:0000256" key="2">
    <source>
        <dbReference type="ARBA" id="ARBA00008072"/>
    </source>
</evidence>
<keyword evidence="4" id="KW-0862">Zinc</keyword>
<dbReference type="GO" id="GO:0004022">
    <property type="term" value="F:alcohol dehydrogenase (NAD+) activity"/>
    <property type="evidence" value="ECO:0007669"/>
    <property type="project" value="TreeGrafter"/>
</dbReference>
<dbReference type="GO" id="GO:0005737">
    <property type="term" value="C:cytoplasm"/>
    <property type="evidence" value="ECO:0007669"/>
    <property type="project" value="TreeGrafter"/>
</dbReference>
<evidence type="ECO:0000313" key="8">
    <source>
        <dbReference type="Proteomes" id="UP000248423"/>
    </source>
</evidence>
<dbReference type="VEuPathDB" id="FungiDB:BO78DRAFT_449163"/>
<dbReference type="OrthoDB" id="256333at2759"/>
<feature type="domain" description="Enoyl reductase (ER)" evidence="6">
    <location>
        <begin position="13"/>
        <end position="345"/>
    </location>
</feature>
<dbReference type="InterPro" id="IPR013149">
    <property type="entry name" value="ADH-like_C"/>
</dbReference>
<evidence type="ECO:0000259" key="6">
    <source>
        <dbReference type="SMART" id="SM00829"/>
    </source>
</evidence>
<evidence type="ECO:0000313" key="7">
    <source>
        <dbReference type="EMBL" id="PYI04784.1"/>
    </source>
</evidence>
<comment type="similarity">
    <text evidence="2">Belongs to the zinc-containing alcohol dehydrogenase family.</text>
</comment>
<dbReference type="Pfam" id="PF08240">
    <property type="entry name" value="ADH_N"/>
    <property type="match status" value="1"/>
</dbReference>
<dbReference type="Gene3D" id="3.90.180.10">
    <property type="entry name" value="Medium-chain alcohol dehydrogenases, catalytic domain"/>
    <property type="match status" value="1"/>
</dbReference>
<evidence type="ECO:0000256" key="3">
    <source>
        <dbReference type="ARBA" id="ARBA00022723"/>
    </source>
</evidence>
<dbReference type="Gene3D" id="3.40.50.720">
    <property type="entry name" value="NAD(P)-binding Rossmann-like Domain"/>
    <property type="match status" value="1"/>
</dbReference>
<dbReference type="GO" id="GO:0046872">
    <property type="term" value="F:metal ion binding"/>
    <property type="evidence" value="ECO:0007669"/>
    <property type="project" value="UniProtKB-KW"/>
</dbReference>
<evidence type="ECO:0000256" key="5">
    <source>
        <dbReference type="ARBA" id="ARBA00023002"/>
    </source>
</evidence>
<comment type="cofactor">
    <cofactor evidence="1">
        <name>Zn(2+)</name>
        <dbReference type="ChEBI" id="CHEBI:29105"/>
    </cofactor>
</comment>
<dbReference type="PANTHER" id="PTHR42940:SF8">
    <property type="entry name" value="VACUOLAR PROTEIN SORTING-ASSOCIATED PROTEIN 11"/>
    <property type="match status" value="1"/>
</dbReference>
<proteinExistence type="inferred from homology"/>
<sequence>MAPKTMKAIQIQQYNEPYHVSEVPVPQSKPHQVLVRIKAAGFCHTDLMALNNEFGTKLPFIGSHEPAGIVEEVGSDVSGFQVGDRVGCINFDSICGTCPDCKAGLPIYCDAPKMKGITADGAWAEYMVADARFMVKLPEDMEFKVAAPLMCAGISIYGGIVRANVPKGGSIGIVGIGGLGHIGTQVAKCMGYKVAAIDVKQSTLDAVASYENKPDVLILATDPVEKSKEKINNSVSGDYPGLDATVLATDHPSAFELAAALTRKHGTMVLLGQPEKGITMSYHTTIYKDIQLVGSLIADTASAQAFIQLFHENKLHVQLKEWKLEQAEETRQEYLAGKSNGKNVIVID</sequence>
<dbReference type="Pfam" id="PF00107">
    <property type="entry name" value="ADH_zinc_N"/>
    <property type="match status" value="1"/>
</dbReference>
<keyword evidence="3" id="KW-0479">Metal-binding</keyword>
<dbReference type="InterPro" id="IPR020843">
    <property type="entry name" value="ER"/>
</dbReference>
<reference evidence="7 8" key="1">
    <citation type="submission" date="2018-02" db="EMBL/GenBank/DDBJ databases">
        <title>The genomes of Aspergillus section Nigri reveals drivers in fungal speciation.</title>
        <authorList>
            <consortium name="DOE Joint Genome Institute"/>
            <person name="Vesth T.C."/>
            <person name="Nybo J."/>
            <person name="Theobald S."/>
            <person name="Brandl J."/>
            <person name="Frisvad J.C."/>
            <person name="Nielsen K.F."/>
            <person name="Lyhne E.K."/>
            <person name="Kogle M.E."/>
            <person name="Kuo A."/>
            <person name="Riley R."/>
            <person name="Clum A."/>
            <person name="Nolan M."/>
            <person name="Lipzen A."/>
            <person name="Salamov A."/>
            <person name="Henrissat B."/>
            <person name="Wiebenga A."/>
            <person name="De vries R.P."/>
            <person name="Grigoriev I.V."/>
            <person name="Mortensen U.H."/>
            <person name="Andersen M.R."/>
            <person name="Baker S.E."/>
        </authorList>
    </citation>
    <scope>NUCLEOTIDE SEQUENCE [LARGE SCALE GENOMIC DNA]</scope>
    <source>
        <strain evidence="7 8">CBS 121057</strain>
    </source>
</reference>
<dbReference type="AlphaFoldDB" id="A0A319EM24"/>
<gene>
    <name evidence="7" type="ORF">BO78DRAFT_449163</name>
</gene>
<dbReference type="SMART" id="SM00829">
    <property type="entry name" value="PKS_ER"/>
    <property type="match status" value="1"/>
</dbReference>
<dbReference type="Proteomes" id="UP000248423">
    <property type="component" value="Unassembled WGS sequence"/>
</dbReference>
<dbReference type="PANTHER" id="PTHR42940">
    <property type="entry name" value="ALCOHOL DEHYDROGENASE 1-RELATED"/>
    <property type="match status" value="1"/>
</dbReference>
<name>A0A319EM24_ASPSB</name>
<dbReference type="CDD" id="cd08297">
    <property type="entry name" value="CAD3"/>
    <property type="match status" value="1"/>
</dbReference>
<protein>
    <submittedName>
        <fullName evidence="7">GroES-like protein</fullName>
    </submittedName>
</protein>
<dbReference type="InterPro" id="IPR011032">
    <property type="entry name" value="GroES-like_sf"/>
</dbReference>
<dbReference type="STRING" id="1448318.A0A319EM24"/>
<organism evidence="7 8">
    <name type="scientific">Aspergillus sclerotiicarbonarius (strain CBS 121057 / IBT 28362)</name>
    <dbReference type="NCBI Taxonomy" id="1448318"/>
    <lineage>
        <taxon>Eukaryota</taxon>
        <taxon>Fungi</taxon>
        <taxon>Dikarya</taxon>
        <taxon>Ascomycota</taxon>
        <taxon>Pezizomycotina</taxon>
        <taxon>Eurotiomycetes</taxon>
        <taxon>Eurotiomycetidae</taxon>
        <taxon>Eurotiales</taxon>
        <taxon>Aspergillaceae</taxon>
        <taxon>Aspergillus</taxon>
        <taxon>Aspergillus subgen. Circumdati</taxon>
    </lineage>
</organism>
<keyword evidence="8" id="KW-1185">Reference proteome</keyword>